<comment type="caution">
    <text evidence="2">The sequence shown here is derived from an EMBL/GenBank/DDBJ whole genome shotgun (WGS) entry which is preliminary data.</text>
</comment>
<gene>
    <name evidence="2" type="ORF">ACFPK1_17905</name>
</gene>
<organism evidence="2 3">
    <name type="scientific">Actinomycetospora rhizophila</name>
    <dbReference type="NCBI Taxonomy" id="1416876"/>
    <lineage>
        <taxon>Bacteria</taxon>
        <taxon>Bacillati</taxon>
        <taxon>Actinomycetota</taxon>
        <taxon>Actinomycetes</taxon>
        <taxon>Pseudonocardiales</taxon>
        <taxon>Pseudonocardiaceae</taxon>
        <taxon>Actinomycetospora</taxon>
    </lineage>
</organism>
<feature type="compositionally biased region" description="Polar residues" evidence="1">
    <location>
        <begin position="41"/>
        <end position="51"/>
    </location>
</feature>
<feature type="region of interest" description="Disordered" evidence="1">
    <location>
        <begin position="1"/>
        <end position="57"/>
    </location>
</feature>
<sequence>MRATRAIVQPRSATGVENPNPGIDGTTTEKASCARPPWATGSVSGPMTSRNSAKDPG</sequence>
<protein>
    <submittedName>
        <fullName evidence="2">Uncharacterized protein</fullName>
    </submittedName>
</protein>
<evidence type="ECO:0000256" key="1">
    <source>
        <dbReference type="SAM" id="MobiDB-lite"/>
    </source>
</evidence>
<dbReference type="RefSeq" id="WP_378022292.1">
    <property type="nucleotide sequence ID" value="NZ_JBHSKG010000009.1"/>
</dbReference>
<evidence type="ECO:0000313" key="2">
    <source>
        <dbReference type="EMBL" id="MFC5140121.1"/>
    </source>
</evidence>
<dbReference type="EMBL" id="JBHSKG010000009">
    <property type="protein sequence ID" value="MFC5140121.1"/>
    <property type="molecule type" value="Genomic_DNA"/>
</dbReference>
<accession>A0ABV9ZHU8</accession>
<keyword evidence="3" id="KW-1185">Reference proteome</keyword>
<name>A0ABV9ZHU8_9PSEU</name>
<reference evidence="3" key="1">
    <citation type="journal article" date="2019" name="Int. J. Syst. Evol. Microbiol.">
        <title>The Global Catalogue of Microorganisms (GCM) 10K type strain sequencing project: providing services to taxonomists for standard genome sequencing and annotation.</title>
        <authorList>
            <consortium name="The Broad Institute Genomics Platform"/>
            <consortium name="The Broad Institute Genome Sequencing Center for Infectious Disease"/>
            <person name="Wu L."/>
            <person name="Ma J."/>
        </authorList>
    </citation>
    <scope>NUCLEOTIDE SEQUENCE [LARGE SCALE GENOMIC DNA]</scope>
    <source>
        <strain evidence="3">XZYJ18</strain>
    </source>
</reference>
<proteinExistence type="predicted"/>
<dbReference type="Proteomes" id="UP001596175">
    <property type="component" value="Unassembled WGS sequence"/>
</dbReference>
<evidence type="ECO:0000313" key="3">
    <source>
        <dbReference type="Proteomes" id="UP001596175"/>
    </source>
</evidence>